<dbReference type="RefSeq" id="WP_085278710.1">
    <property type="nucleotide sequence ID" value="NZ_FXAE01000011.1"/>
</dbReference>
<dbReference type="Proteomes" id="UP000192939">
    <property type="component" value="Unassembled WGS sequence"/>
</dbReference>
<feature type="region of interest" description="Disordered" evidence="1">
    <location>
        <begin position="54"/>
        <end position="90"/>
    </location>
</feature>
<dbReference type="EMBL" id="FXAE01000011">
    <property type="protein sequence ID" value="SMF14601.1"/>
    <property type="molecule type" value="Genomic_DNA"/>
</dbReference>
<dbReference type="Pfam" id="PF07833">
    <property type="entry name" value="Cu_amine_oxidN1"/>
    <property type="match status" value="1"/>
</dbReference>
<feature type="domain" description="Copper amine oxidase-like N-terminal" evidence="3">
    <location>
        <begin position="101"/>
        <end position="203"/>
    </location>
</feature>
<keyword evidence="2" id="KW-0732">Signal</keyword>
<comment type="caution">
    <text evidence="4">The sequence shown here is derived from an EMBL/GenBank/DDBJ whole genome shotgun (WGS) entry which is preliminary data.</text>
</comment>
<accession>A0ABY1LW37</accession>
<feature type="signal peptide" evidence="2">
    <location>
        <begin position="1"/>
        <end position="23"/>
    </location>
</feature>
<sequence length="209" mass="22179">MKKKLLLSSFLLMFVLSSTVASAHPGRTDAKGGHTCRTNCAKWGLEQGEYHYHNGGSSSSSSSKKSSSSSSKSSTKPSTKGSSAPKSTEPTYKKSKLTVFINGEKASFDSGLIIYQNTNLVPLREIADLLGATFSYDAKSGVIIVSKNSNTVTFTIGSKKVHYNGEAETMNVAPLVVKGVTYVPLQSLVKGLGASLKSDDSNKLSITIK</sequence>
<proteinExistence type="predicted"/>
<name>A0ABY1LW37_9BACL</name>
<dbReference type="NCBIfam" id="NF033223">
    <property type="entry name" value="YHYH_alt"/>
    <property type="match status" value="1"/>
</dbReference>
<evidence type="ECO:0000256" key="2">
    <source>
        <dbReference type="SAM" id="SignalP"/>
    </source>
</evidence>
<organism evidence="4 5">
    <name type="scientific">Paenibacillus barengoltzii J12</name>
    <dbReference type="NCBI Taxonomy" id="935846"/>
    <lineage>
        <taxon>Bacteria</taxon>
        <taxon>Bacillati</taxon>
        <taxon>Bacillota</taxon>
        <taxon>Bacilli</taxon>
        <taxon>Bacillales</taxon>
        <taxon>Paenibacillaceae</taxon>
        <taxon>Paenibacillus</taxon>
    </lineage>
</organism>
<gene>
    <name evidence="4" type="ORF">SAMN02744124_01527</name>
</gene>
<dbReference type="InterPro" id="IPR036582">
    <property type="entry name" value="Mao_N_sf"/>
</dbReference>
<protein>
    <submittedName>
        <fullName evidence="4">Copper amine oxidase N-terminal domain-containing protein</fullName>
    </submittedName>
</protein>
<reference evidence="4 5" key="1">
    <citation type="submission" date="2017-04" db="EMBL/GenBank/DDBJ databases">
        <authorList>
            <person name="Varghese N."/>
            <person name="Submissions S."/>
        </authorList>
    </citation>
    <scope>NUCLEOTIDE SEQUENCE [LARGE SCALE GENOMIC DNA]</scope>
    <source>
        <strain evidence="4 5">J12</strain>
    </source>
</reference>
<evidence type="ECO:0000259" key="3">
    <source>
        <dbReference type="Pfam" id="PF07833"/>
    </source>
</evidence>
<dbReference type="SUPFAM" id="SSF55383">
    <property type="entry name" value="Copper amine oxidase, domain N"/>
    <property type="match status" value="1"/>
</dbReference>
<feature type="chain" id="PRO_5045856728" evidence="2">
    <location>
        <begin position="24"/>
        <end position="209"/>
    </location>
</feature>
<dbReference type="InterPro" id="IPR012854">
    <property type="entry name" value="Cu_amine_oxidase-like_N"/>
</dbReference>
<dbReference type="Gene3D" id="3.30.457.10">
    <property type="entry name" value="Copper amine oxidase-like, N-terminal domain"/>
    <property type="match status" value="1"/>
</dbReference>
<evidence type="ECO:0000313" key="4">
    <source>
        <dbReference type="EMBL" id="SMF14601.1"/>
    </source>
</evidence>
<evidence type="ECO:0000256" key="1">
    <source>
        <dbReference type="SAM" id="MobiDB-lite"/>
    </source>
</evidence>
<keyword evidence="5" id="KW-1185">Reference proteome</keyword>
<evidence type="ECO:0000313" key="5">
    <source>
        <dbReference type="Proteomes" id="UP000192939"/>
    </source>
</evidence>
<feature type="compositionally biased region" description="Low complexity" evidence="1">
    <location>
        <begin position="55"/>
        <end position="88"/>
    </location>
</feature>
<dbReference type="InterPro" id="IPR047773">
    <property type="entry name" value="YHYH_dom_bact"/>
</dbReference>